<protein>
    <submittedName>
        <fullName evidence="2">Uncharacterized protein</fullName>
    </submittedName>
</protein>
<feature type="region of interest" description="Disordered" evidence="1">
    <location>
        <begin position="77"/>
        <end position="152"/>
    </location>
</feature>
<accession>A0AAV2F076</accession>
<keyword evidence="3" id="KW-1185">Reference proteome</keyword>
<evidence type="ECO:0000256" key="1">
    <source>
        <dbReference type="SAM" id="MobiDB-lite"/>
    </source>
</evidence>
<reference evidence="2 3" key="1">
    <citation type="submission" date="2024-04" db="EMBL/GenBank/DDBJ databases">
        <authorList>
            <person name="Fracassetti M."/>
        </authorList>
    </citation>
    <scope>NUCLEOTIDE SEQUENCE [LARGE SCALE GENOMIC DNA]</scope>
</reference>
<dbReference type="Proteomes" id="UP001497516">
    <property type="component" value="Chromosome 6"/>
</dbReference>
<gene>
    <name evidence="2" type="ORF">LTRI10_LOCUS32354</name>
</gene>
<sequence>MSYGVDKTQKTQKEYMVVNDNTKHETMLGFMNKIADNQMDAREKLQMVVARIEDSTCRIGEELAGFRTMMEKVLEKMLEQQTQEPRLHDPTEPTRSAAEAAMSKEAAASGEATAVAPGSEAGRVEVAGNPSRAGQGNVGPTPGAGQPLRPTT</sequence>
<evidence type="ECO:0000313" key="3">
    <source>
        <dbReference type="Proteomes" id="UP001497516"/>
    </source>
</evidence>
<dbReference type="AlphaFoldDB" id="A0AAV2F076"/>
<evidence type="ECO:0000313" key="2">
    <source>
        <dbReference type="EMBL" id="CAL1391650.1"/>
    </source>
</evidence>
<dbReference type="EMBL" id="OZ034819">
    <property type="protein sequence ID" value="CAL1391650.1"/>
    <property type="molecule type" value="Genomic_DNA"/>
</dbReference>
<feature type="compositionally biased region" description="Low complexity" evidence="1">
    <location>
        <begin position="96"/>
        <end position="116"/>
    </location>
</feature>
<name>A0AAV2F076_9ROSI</name>
<proteinExistence type="predicted"/>
<organism evidence="2 3">
    <name type="scientific">Linum trigynum</name>
    <dbReference type="NCBI Taxonomy" id="586398"/>
    <lineage>
        <taxon>Eukaryota</taxon>
        <taxon>Viridiplantae</taxon>
        <taxon>Streptophyta</taxon>
        <taxon>Embryophyta</taxon>
        <taxon>Tracheophyta</taxon>
        <taxon>Spermatophyta</taxon>
        <taxon>Magnoliopsida</taxon>
        <taxon>eudicotyledons</taxon>
        <taxon>Gunneridae</taxon>
        <taxon>Pentapetalae</taxon>
        <taxon>rosids</taxon>
        <taxon>fabids</taxon>
        <taxon>Malpighiales</taxon>
        <taxon>Linaceae</taxon>
        <taxon>Linum</taxon>
    </lineage>
</organism>